<feature type="compositionally biased region" description="Basic and acidic residues" evidence="1">
    <location>
        <begin position="93"/>
        <end position="103"/>
    </location>
</feature>
<dbReference type="AlphaFoldDB" id="A0AA36NK80"/>
<feature type="compositionally biased region" description="Acidic residues" evidence="1">
    <location>
        <begin position="35"/>
        <end position="45"/>
    </location>
</feature>
<protein>
    <submittedName>
        <fullName evidence="2">Uncharacterized protein</fullName>
    </submittedName>
</protein>
<reference evidence="2" key="1">
    <citation type="submission" date="2023-08" db="EMBL/GenBank/DDBJ databases">
        <authorList>
            <person name="Chen Y."/>
            <person name="Shah S."/>
            <person name="Dougan E. K."/>
            <person name="Thang M."/>
            <person name="Chan C."/>
        </authorList>
    </citation>
    <scope>NUCLEOTIDE SEQUENCE</scope>
</reference>
<evidence type="ECO:0000256" key="1">
    <source>
        <dbReference type="SAM" id="MobiDB-lite"/>
    </source>
</evidence>
<name>A0AA36NK80_9DINO</name>
<sequence>MSLSDGEAQDQVRTRLRSGRSTGVRGMQQARPETLDENPSGEESADGFPSERRSKRRISPPGASANTTLATGLTNAPAEECMEAACGMTKRGKQSEGSKEYRRGGPGPWDPLPTGASKKDGWGRLSPRQPPPHTPRVPFGTQGNAGQTVKRFYSAPPLPYGSEADVPEPSVPPQSGIPLGLTVPSARDNPFPEVESMSPRREGKAKALSKPRCISAERIGKSLMSSEFVARQRQSSRLRGGASRLCSGGNLAPCLNRPHERISGVKAVGAGQAKADISAPSARLDEAYNKCLQSLHAEIEQLQSRSMRLEREVQKTKNQNGVLKCQPNTTPQAQPGMTPA</sequence>
<evidence type="ECO:0000313" key="3">
    <source>
        <dbReference type="Proteomes" id="UP001178507"/>
    </source>
</evidence>
<comment type="caution">
    <text evidence="2">The sequence shown here is derived from an EMBL/GenBank/DDBJ whole genome shotgun (WGS) entry which is preliminary data.</text>
</comment>
<accession>A0AA36NK80</accession>
<feature type="region of interest" description="Disordered" evidence="1">
    <location>
        <begin position="314"/>
        <end position="340"/>
    </location>
</feature>
<feature type="compositionally biased region" description="Low complexity" evidence="1">
    <location>
        <begin position="62"/>
        <end position="76"/>
    </location>
</feature>
<dbReference type="Proteomes" id="UP001178507">
    <property type="component" value="Unassembled WGS sequence"/>
</dbReference>
<evidence type="ECO:0000313" key="2">
    <source>
        <dbReference type="EMBL" id="CAJ1405608.1"/>
    </source>
</evidence>
<proteinExistence type="predicted"/>
<feature type="region of interest" description="Disordered" evidence="1">
    <location>
        <begin position="1"/>
        <end position="212"/>
    </location>
</feature>
<keyword evidence="3" id="KW-1185">Reference proteome</keyword>
<gene>
    <name evidence="2" type="ORF">EVOR1521_LOCUS27770</name>
</gene>
<feature type="compositionally biased region" description="Polar residues" evidence="1">
    <location>
        <begin position="316"/>
        <end position="340"/>
    </location>
</feature>
<organism evidence="2 3">
    <name type="scientific">Effrenium voratum</name>
    <dbReference type="NCBI Taxonomy" id="2562239"/>
    <lineage>
        <taxon>Eukaryota</taxon>
        <taxon>Sar</taxon>
        <taxon>Alveolata</taxon>
        <taxon>Dinophyceae</taxon>
        <taxon>Suessiales</taxon>
        <taxon>Symbiodiniaceae</taxon>
        <taxon>Effrenium</taxon>
    </lineage>
</organism>
<dbReference type="EMBL" id="CAUJNA010003593">
    <property type="protein sequence ID" value="CAJ1405608.1"/>
    <property type="molecule type" value="Genomic_DNA"/>
</dbReference>